<keyword evidence="2" id="KW-1185">Reference proteome</keyword>
<evidence type="ECO:0000313" key="1">
    <source>
        <dbReference type="EMBL" id="TWI04836.1"/>
    </source>
</evidence>
<name>A0A562LB93_9GAMM</name>
<dbReference type="EMBL" id="VLKN01000002">
    <property type="protein sequence ID" value="TWI04836.1"/>
    <property type="molecule type" value="Genomic_DNA"/>
</dbReference>
<comment type="caution">
    <text evidence="1">The sequence shown here is derived from an EMBL/GenBank/DDBJ whole genome shotgun (WGS) entry which is preliminary data.</text>
</comment>
<proteinExistence type="predicted"/>
<organism evidence="1 2">
    <name type="scientific">Luteimonas cucumeris</name>
    <dbReference type="NCBI Taxonomy" id="985012"/>
    <lineage>
        <taxon>Bacteria</taxon>
        <taxon>Pseudomonadati</taxon>
        <taxon>Pseudomonadota</taxon>
        <taxon>Gammaproteobacteria</taxon>
        <taxon>Lysobacterales</taxon>
        <taxon>Lysobacteraceae</taxon>
        <taxon>Luteimonas</taxon>
    </lineage>
</organism>
<evidence type="ECO:0000313" key="2">
    <source>
        <dbReference type="Proteomes" id="UP000315167"/>
    </source>
</evidence>
<protein>
    <submittedName>
        <fullName evidence="1">Uncharacterized protein</fullName>
    </submittedName>
</protein>
<reference evidence="1 2" key="1">
    <citation type="journal article" date="2015" name="Stand. Genomic Sci.">
        <title>Genomic Encyclopedia of Bacterial and Archaeal Type Strains, Phase III: the genomes of soil and plant-associated and newly described type strains.</title>
        <authorList>
            <person name="Whitman W.B."/>
            <person name="Woyke T."/>
            <person name="Klenk H.P."/>
            <person name="Zhou Y."/>
            <person name="Lilburn T.G."/>
            <person name="Beck B.J."/>
            <person name="De Vos P."/>
            <person name="Vandamme P."/>
            <person name="Eisen J.A."/>
            <person name="Garrity G."/>
            <person name="Hugenholtz P."/>
            <person name="Kyrpides N.C."/>
        </authorList>
    </citation>
    <scope>NUCLEOTIDE SEQUENCE [LARGE SCALE GENOMIC DNA]</scope>
    <source>
        <strain evidence="1 2">CGMCC 1.10821</strain>
    </source>
</reference>
<accession>A0A562LB93</accession>
<dbReference type="AlphaFoldDB" id="A0A562LB93"/>
<sequence>MAHCPNLRYVSICGAVSRSSGLAKWLPMPVLPQKPVKLLLRCEGF</sequence>
<gene>
    <name evidence="1" type="ORF">IP90_00974</name>
</gene>
<dbReference type="Proteomes" id="UP000315167">
    <property type="component" value="Unassembled WGS sequence"/>
</dbReference>